<name>A0A6A6T247_9PLEO</name>
<dbReference type="EMBL" id="MU004375">
    <property type="protein sequence ID" value="KAF2653752.1"/>
    <property type="molecule type" value="Genomic_DNA"/>
</dbReference>
<protein>
    <submittedName>
        <fullName evidence="2">Uncharacterized protein</fullName>
    </submittedName>
</protein>
<feature type="region of interest" description="Disordered" evidence="1">
    <location>
        <begin position="145"/>
        <end position="165"/>
    </location>
</feature>
<dbReference type="OrthoDB" id="5310629at2759"/>
<feature type="region of interest" description="Disordered" evidence="1">
    <location>
        <begin position="1"/>
        <end position="47"/>
    </location>
</feature>
<gene>
    <name evidence="2" type="ORF">K491DRAFT_501582</name>
</gene>
<accession>A0A6A6T247</accession>
<feature type="compositionally biased region" description="Polar residues" evidence="1">
    <location>
        <begin position="10"/>
        <end position="21"/>
    </location>
</feature>
<sequence length="165" mass="17047">MPEPTPISPPIQTDTSSSAAQPSGPISPVTRSGTFEHKTSGAVPPAIPEINTDIKAVNAAPVEIDGIQTSAEEVELKRSNTTGSRKGNLVSPNLGEEDEIEAEFLGEGEKGVGKELKEKRAAILAARSKDPGVIVNMPDVPTAEEVEAAKSADGTTTPAIPVEGK</sequence>
<organism evidence="2 3">
    <name type="scientific">Lophiostoma macrostomum CBS 122681</name>
    <dbReference type="NCBI Taxonomy" id="1314788"/>
    <lineage>
        <taxon>Eukaryota</taxon>
        <taxon>Fungi</taxon>
        <taxon>Dikarya</taxon>
        <taxon>Ascomycota</taxon>
        <taxon>Pezizomycotina</taxon>
        <taxon>Dothideomycetes</taxon>
        <taxon>Pleosporomycetidae</taxon>
        <taxon>Pleosporales</taxon>
        <taxon>Lophiostomataceae</taxon>
        <taxon>Lophiostoma</taxon>
    </lineage>
</organism>
<proteinExistence type="predicted"/>
<evidence type="ECO:0000313" key="2">
    <source>
        <dbReference type="EMBL" id="KAF2653752.1"/>
    </source>
</evidence>
<evidence type="ECO:0000256" key="1">
    <source>
        <dbReference type="SAM" id="MobiDB-lite"/>
    </source>
</evidence>
<keyword evidence="3" id="KW-1185">Reference proteome</keyword>
<dbReference type="Proteomes" id="UP000799324">
    <property type="component" value="Unassembled WGS sequence"/>
</dbReference>
<reference evidence="2" key="1">
    <citation type="journal article" date="2020" name="Stud. Mycol.">
        <title>101 Dothideomycetes genomes: a test case for predicting lifestyles and emergence of pathogens.</title>
        <authorList>
            <person name="Haridas S."/>
            <person name="Albert R."/>
            <person name="Binder M."/>
            <person name="Bloem J."/>
            <person name="Labutti K."/>
            <person name="Salamov A."/>
            <person name="Andreopoulos B."/>
            <person name="Baker S."/>
            <person name="Barry K."/>
            <person name="Bills G."/>
            <person name="Bluhm B."/>
            <person name="Cannon C."/>
            <person name="Castanera R."/>
            <person name="Culley D."/>
            <person name="Daum C."/>
            <person name="Ezra D."/>
            <person name="Gonzalez J."/>
            <person name="Henrissat B."/>
            <person name="Kuo A."/>
            <person name="Liang C."/>
            <person name="Lipzen A."/>
            <person name="Lutzoni F."/>
            <person name="Magnuson J."/>
            <person name="Mondo S."/>
            <person name="Nolan M."/>
            <person name="Ohm R."/>
            <person name="Pangilinan J."/>
            <person name="Park H.-J."/>
            <person name="Ramirez L."/>
            <person name="Alfaro M."/>
            <person name="Sun H."/>
            <person name="Tritt A."/>
            <person name="Yoshinaga Y."/>
            <person name="Zwiers L.-H."/>
            <person name="Turgeon B."/>
            <person name="Goodwin S."/>
            <person name="Spatafora J."/>
            <person name="Crous P."/>
            <person name="Grigoriev I."/>
        </authorList>
    </citation>
    <scope>NUCLEOTIDE SEQUENCE</scope>
    <source>
        <strain evidence="2">CBS 122681</strain>
    </source>
</reference>
<evidence type="ECO:0000313" key="3">
    <source>
        <dbReference type="Proteomes" id="UP000799324"/>
    </source>
</evidence>
<dbReference type="AlphaFoldDB" id="A0A6A6T247"/>